<dbReference type="OrthoDB" id="9798164at2"/>
<evidence type="ECO:0000259" key="1">
    <source>
        <dbReference type="Pfam" id="PF07238"/>
    </source>
</evidence>
<dbReference type="Gene3D" id="2.40.10.220">
    <property type="entry name" value="predicted glycosyltransferase like domains"/>
    <property type="match status" value="2"/>
</dbReference>
<reference evidence="2 3" key="1">
    <citation type="journal article" date="2016" name="Int. J. Syst. Evol. Microbiol.">
        <title>Pyruvatibacter mobilis gen. nov., sp. nov., a marine bacterium from the culture broth of Picochlorum sp. 122.</title>
        <authorList>
            <person name="Wang G."/>
            <person name="Tang M."/>
            <person name="Wu H."/>
            <person name="Dai S."/>
            <person name="Li T."/>
            <person name="Chen C."/>
            <person name="He H."/>
            <person name="Fan J."/>
            <person name="Xiang W."/>
            <person name="Li X."/>
        </authorList>
    </citation>
    <scope>NUCLEOTIDE SEQUENCE [LARGE SCALE GENOMIC DNA]</scope>
    <source>
        <strain evidence="2 3">GYP-11</strain>
    </source>
</reference>
<evidence type="ECO:0000313" key="3">
    <source>
        <dbReference type="Proteomes" id="UP000470384"/>
    </source>
</evidence>
<evidence type="ECO:0000313" key="2">
    <source>
        <dbReference type="EMBL" id="NBG96893.1"/>
    </source>
</evidence>
<dbReference type="GO" id="GO:0035438">
    <property type="term" value="F:cyclic-di-GMP binding"/>
    <property type="evidence" value="ECO:0007669"/>
    <property type="project" value="InterPro"/>
</dbReference>
<accession>A0A845QE96</accession>
<dbReference type="AlphaFoldDB" id="A0A845QE96"/>
<name>A0A845QE96_9HYPH</name>
<dbReference type="SUPFAM" id="SSF141371">
    <property type="entry name" value="PilZ domain-like"/>
    <property type="match status" value="2"/>
</dbReference>
<gene>
    <name evidence="2" type="ORF">GTQ45_14230</name>
</gene>
<feature type="domain" description="PilZ" evidence="1">
    <location>
        <begin position="23"/>
        <end position="110"/>
    </location>
</feature>
<dbReference type="EMBL" id="WXYQ01000012">
    <property type="protein sequence ID" value="NBG96893.1"/>
    <property type="molecule type" value="Genomic_DNA"/>
</dbReference>
<dbReference type="InterPro" id="IPR009875">
    <property type="entry name" value="PilZ_domain"/>
</dbReference>
<dbReference type="RefSeq" id="WP_160588894.1">
    <property type="nucleotide sequence ID" value="NZ_BMHN01000001.1"/>
</dbReference>
<keyword evidence="3" id="KW-1185">Reference proteome</keyword>
<dbReference type="GeneID" id="300654264"/>
<dbReference type="Proteomes" id="UP000470384">
    <property type="component" value="Unassembled WGS sequence"/>
</dbReference>
<protein>
    <submittedName>
        <fullName evidence="2">PilZ domain-containing protein</fullName>
    </submittedName>
</protein>
<sequence>MTDRQPGLEMAEGQPHSFVATDERRTYTRVAVNLSARCLMPDGGEYEGRVRDISASGCFIELDAFCTRPEMRERIIAYIDRLGRFEGDVVRSTQDGFALELSMTPAKRDRFAATLEKFAQGDAAALEEIRRHRRVEIEDKPTQLKLASGQTAHCRIIDMSLSGASVETHLRPVLGAFVELGRMQAKVVRYHENGFAVEFSEVGTTPKAVLRHFDPIQ</sequence>
<dbReference type="Pfam" id="PF07238">
    <property type="entry name" value="PilZ"/>
    <property type="match status" value="2"/>
</dbReference>
<feature type="domain" description="PilZ" evidence="1">
    <location>
        <begin position="129"/>
        <end position="212"/>
    </location>
</feature>
<comment type="caution">
    <text evidence="2">The sequence shown here is derived from an EMBL/GenBank/DDBJ whole genome shotgun (WGS) entry which is preliminary data.</text>
</comment>
<proteinExistence type="predicted"/>
<organism evidence="2 3">
    <name type="scientific">Pyruvatibacter mobilis</name>
    <dbReference type="NCBI Taxonomy" id="1712261"/>
    <lineage>
        <taxon>Bacteria</taxon>
        <taxon>Pseudomonadati</taxon>
        <taxon>Pseudomonadota</taxon>
        <taxon>Alphaproteobacteria</taxon>
        <taxon>Hyphomicrobiales</taxon>
        <taxon>Parvibaculaceae</taxon>
        <taxon>Pyruvatibacter</taxon>
    </lineage>
</organism>